<feature type="region of interest" description="Disordered" evidence="1">
    <location>
        <begin position="344"/>
        <end position="364"/>
    </location>
</feature>
<keyword evidence="3" id="KW-0347">Helicase</keyword>
<evidence type="ECO:0000256" key="1">
    <source>
        <dbReference type="SAM" id="MobiDB-lite"/>
    </source>
</evidence>
<dbReference type="RefSeq" id="WP_199705927.1">
    <property type="nucleotide sequence ID" value="NZ_JAEMNV010000006.1"/>
</dbReference>
<dbReference type="GO" id="GO:0004386">
    <property type="term" value="F:helicase activity"/>
    <property type="evidence" value="ECO:0007669"/>
    <property type="project" value="UniProtKB-KW"/>
</dbReference>
<evidence type="ECO:0000313" key="4">
    <source>
        <dbReference type="Proteomes" id="UP000655868"/>
    </source>
</evidence>
<keyword evidence="4" id="KW-1185">Reference proteome</keyword>
<sequence>MPAATVESMLAYLTTLDADQLQTILENRRDALRMPWPSHMSALAERLFNHGSVIDAYNRIALPHVEVLGVITLADRLKRKVTAENVAALLDGEPEAVQRSIDHLHEHLLVWPTPDGELVTPRTFPVVGTRLGVPVRTMLGQATLATLRSVATKLQLRGDGPLHEVMARIGDLLRDAEAVRRLVDTAPEDDRLLILDCATNGTPVVYSRTLTGSYGTTDNPKPGEWAVARGLLWADYDGFATMPVEVALALRGEQRLPFHPDPPTFEPYPVETSHLDAEAATNLLRLLELIQILLNSATAEKIPLIKSGAVGTRTIRALAKDNDAHIDQVTLALELAVALGVLVATEPPPPPKRRTKKSQLLQDDQGLVPGSGAASWLQATAQERAALVLAQWFVSQYAMLSDPKVGGDIGQGDAYIQLRDNLFSTLEDLEPGHGADSINDVFPLLFWLSPTLPDDGVEYVLTAIAREAELLGVIALGALTSLGRALLKGDVGPTVAALFSGAHSSAVIGADLTAVVFGPPASDLSRFLDSVANRESQGGATMWRFTPDSIRSAFDAGATSRELLDGLTAIAESGIPQALEYMITDVARTHGSMRVVELGSAVIADDPTLLLELVGNSKLSKLELTQLAPTVVASRADAATTLAHLRAAGYSPIMDDKARTVQLSSTTEAAATIDPLLTDLLVIPNADPARHAAHLVATTAESLGAEGHRFEYYNSLRGRGTNRAITNLATGHVACIEVGDQVHVVHSARLHDGVVTAWNVIADRYEDFPISQITVSEIDSGEDEFDFE</sequence>
<evidence type="ECO:0000259" key="2">
    <source>
        <dbReference type="Pfam" id="PF13625"/>
    </source>
</evidence>
<dbReference type="AlphaFoldDB" id="A0A934U5N5"/>
<dbReference type="Pfam" id="PF13625">
    <property type="entry name" value="Helicase_C_3"/>
    <property type="match status" value="1"/>
</dbReference>
<proteinExistence type="predicted"/>
<keyword evidence="3" id="KW-0547">Nucleotide-binding</keyword>
<protein>
    <submittedName>
        <fullName evidence="3">Helicase-associated domain-containing protein</fullName>
    </submittedName>
</protein>
<dbReference type="EMBL" id="JAEMNV010000006">
    <property type="protein sequence ID" value="MBJ8341058.1"/>
    <property type="molecule type" value="Genomic_DNA"/>
</dbReference>
<accession>A0A934U5N5</accession>
<dbReference type="InterPro" id="IPR032830">
    <property type="entry name" value="XPB/Ssl2_N"/>
</dbReference>
<evidence type="ECO:0000313" key="3">
    <source>
        <dbReference type="EMBL" id="MBJ8341058.1"/>
    </source>
</evidence>
<keyword evidence="3" id="KW-0378">Hydrolase</keyword>
<comment type="caution">
    <text evidence="3">The sequence shown here is derived from an EMBL/GenBank/DDBJ whole genome shotgun (WGS) entry which is preliminary data.</text>
</comment>
<gene>
    <name evidence="3" type="ORF">JGU71_19405</name>
</gene>
<name>A0A934U5N5_9NOCA</name>
<dbReference type="Proteomes" id="UP000655868">
    <property type="component" value="Unassembled WGS sequence"/>
</dbReference>
<feature type="domain" description="Helicase XPB/Ssl2 N-terminal" evidence="2">
    <location>
        <begin position="508"/>
        <end position="628"/>
    </location>
</feature>
<organism evidence="3 4">
    <name type="scientific">Antrihabitans stalagmiti</name>
    <dbReference type="NCBI Taxonomy" id="2799499"/>
    <lineage>
        <taxon>Bacteria</taxon>
        <taxon>Bacillati</taxon>
        <taxon>Actinomycetota</taxon>
        <taxon>Actinomycetes</taxon>
        <taxon>Mycobacteriales</taxon>
        <taxon>Nocardiaceae</taxon>
        <taxon>Antrihabitans</taxon>
    </lineage>
</organism>
<reference evidence="3" key="1">
    <citation type="submission" date="2020-12" db="EMBL/GenBank/DDBJ databases">
        <title>Antrihabitans popcorni sp. nov. and Antrihabitans auranticaus sp. nov., isolated from a larva cave.</title>
        <authorList>
            <person name="Lee S.D."/>
            <person name="Kim I.S."/>
        </authorList>
    </citation>
    <scope>NUCLEOTIDE SEQUENCE</scope>
    <source>
        <strain evidence="3">YC3-6</strain>
    </source>
</reference>
<keyword evidence="3" id="KW-0067">ATP-binding</keyword>